<evidence type="ECO:0000313" key="4">
    <source>
        <dbReference type="EMBL" id="RVU38019.1"/>
    </source>
</evidence>
<dbReference type="Pfam" id="PF02738">
    <property type="entry name" value="MoCoBD_1"/>
    <property type="match status" value="1"/>
</dbReference>
<dbReference type="InterPro" id="IPR000674">
    <property type="entry name" value="Ald_Oxase/Xan_DH_a/b"/>
</dbReference>
<name>A0A3S2VQM8_9PROT</name>
<feature type="domain" description="Aldehyde oxidase/xanthine dehydrogenase a/b hammerhead" evidence="3">
    <location>
        <begin position="20"/>
        <end position="140"/>
    </location>
</feature>
<evidence type="ECO:0000259" key="3">
    <source>
        <dbReference type="SMART" id="SM01008"/>
    </source>
</evidence>
<dbReference type="InterPro" id="IPR016208">
    <property type="entry name" value="Ald_Oxase/xanthine_DH-like"/>
</dbReference>
<keyword evidence="2" id="KW-0560">Oxidoreductase</keyword>
<keyword evidence="1" id="KW-0500">Molybdenum</keyword>
<dbReference type="GO" id="GO:0016491">
    <property type="term" value="F:oxidoreductase activity"/>
    <property type="evidence" value="ECO:0007669"/>
    <property type="project" value="UniProtKB-KW"/>
</dbReference>
<dbReference type="SUPFAM" id="SSF56003">
    <property type="entry name" value="Molybdenum cofactor-binding domain"/>
    <property type="match status" value="1"/>
</dbReference>
<sequence>MQDSGIGRSVPRLEDARLLTGHGRFVEDLHKDGIAHAVMVRSPVAHAKLRNVDVDAAKSAPGVLAVLTGADIQAAGLNPLPCITPQNSSDGTPFRSPPRHALPAETVRHVGEAVVMVVAETEELARDAAELIDIDYDDLSAHTDTASANDTAFDCIAGDTDSVDQAMARASHVVSIEGVVNNRVIVSPIETRSYLGEFDSSSGRYTLFTQSQGVHLIRRLVAETLNIDEANLHVITPDVGGSFAAKLMNYPEQTLVLHAAKVLGRPVRWVSTRGEACLSDAHGRDQVSRADLALDNEGNFLGLKVETKGALGAYASALGPSIIGPGFAKVAGHNYSIPAITVRSVGVYTNTAPTDAYRGAGKPEVIYLVERLVEKAARELGMDRAALRRRNLVPETAMPYKAATGFVFDSGNFAHVYDLALEASDWAGFDARRAASEAKGLKRGISICPTLHLTGGTPNEASELEVTAAGEVLVKTGVQASGQGHETAFAQLVAQRLEIPMEKVVVVEGDSDRVKIGGGTGGSSSLPIAATTIDRATTNLIQNGMEGAAEILEAAATDITYADGAFTVVGTDRRVGLFELTQKLEERGLPGCAGGAAFEGNHQTVPNSAHVCEVELDPETGHVTIQQYVSADDLGVKLNPMIAEGQVHGGIAQGIGQAWLEHTVYEDDSGQLLTGSFMDYCLPRASDLPMFTLVDGSMETKINHLGMKGVGELGTNGGLAPFMLALYDAMGTDTVEMPATPEKVWRALQAG</sequence>
<dbReference type="InterPro" id="IPR008274">
    <property type="entry name" value="AldOxase/xan_DH_MoCoBD1"/>
</dbReference>
<dbReference type="InterPro" id="IPR037165">
    <property type="entry name" value="AldOxase/xan_DH_Mopterin-bd_sf"/>
</dbReference>
<dbReference type="InterPro" id="IPR046867">
    <property type="entry name" value="AldOxase/xan_DH_MoCoBD2"/>
</dbReference>
<organism evidence="4 5">
    <name type="scientific">Hwanghaeella grinnelliae</name>
    <dbReference type="NCBI Taxonomy" id="2500179"/>
    <lineage>
        <taxon>Bacteria</taxon>
        <taxon>Pseudomonadati</taxon>
        <taxon>Pseudomonadota</taxon>
        <taxon>Alphaproteobacteria</taxon>
        <taxon>Rhodospirillales</taxon>
        <taxon>Rhodospirillaceae</taxon>
        <taxon>Hwanghaeella</taxon>
    </lineage>
</organism>
<dbReference type="PANTHER" id="PTHR11908">
    <property type="entry name" value="XANTHINE DEHYDROGENASE"/>
    <property type="match status" value="1"/>
</dbReference>
<dbReference type="OrthoDB" id="9758509at2"/>
<dbReference type="PANTHER" id="PTHR11908:SF132">
    <property type="entry name" value="ALDEHYDE OXIDASE 1-RELATED"/>
    <property type="match status" value="1"/>
</dbReference>
<dbReference type="AlphaFoldDB" id="A0A3S2VQM8"/>
<dbReference type="Pfam" id="PF20256">
    <property type="entry name" value="MoCoBD_2"/>
    <property type="match status" value="1"/>
</dbReference>
<dbReference type="GO" id="GO:0005506">
    <property type="term" value="F:iron ion binding"/>
    <property type="evidence" value="ECO:0007669"/>
    <property type="project" value="InterPro"/>
</dbReference>
<dbReference type="Gene3D" id="3.90.1170.50">
    <property type="entry name" value="Aldehyde oxidase/xanthine dehydrogenase, a/b hammerhead"/>
    <property type="match status" value="1"/>
</dbReference>
<dbReference type="Proteomes" id="UP000287447">
    <property type="component" value="Unassembled WGS sequence"/>
</dbReference>
<dbReference type="EMBL" id="SADE01000001">
    <property type="protein sequence ID" value="RVU38019.1"/>
    <property type="molecule type" value="Genomic_DNA"/>
</dbReference>
<dbReference type="SUPFAM" id="SSF54665">
    <property type="entry name" value="CO dehydrogenase molybdoprotein N-domain-like"/>
    <property type="match status" value="1"/>
</dbReference>
<evidence type="ECO:0000256" key="1">
    <source>
        <dbReference type="ARBA" id="ARBA00022505"/>
    </source>
</evidence>
<dbReference type="SMART" id="SM01008">
    <property type="entry name" value="Ald_Xan_dh_C"/>
    <property type="match status" value="1"/>
</dbReference>
<dbReference type="Gene3D" id="3.30.365.10">
    <property type="entry name" value="Aldehyde oxidase/xanthine dehydrogenase, molybdopterin binding domain"/>
    <property type="match status" value="4"/>
</dbReference>
<dbReference type="Pfam" id="PF01315">
    <property type="entry name" value="Ald_Xan_dh_C"/>
    <property type="match status" value="1"/>
</dbReference>
<evidence type="ECO:0000313" key="5">
    <source>
        <dbReference type="Proteomes" id="UP000287447"/>
    </source>
</evidence>
<comment type="caution">
    <text evidence="4">The sequence shown here is derived from an EMBL/GenBank/DDBJ whole genome shotgun (WGS) entry which is preliminary data.</text>
</comment>
<reference evidence="5" key="1">
    <citation type="submission" date="2019-01" db="EMBL/GenBank/DDBJ databases">
        <title>Gri0909 isolated from a small marine red alga.</title>
        <authorList>
            <person name="Kim J."/>
            <person name="Jeong S.E."/>
            <person name="Jeon C.O."/>
        </authorList>
    </citation>
    <scope>NUCLEOTIDE SEQUENCE [LARGE SCALE GENOMIC DNA]</scope>
    <source>
        <strain evidence="5">Gri0909</strain>
    </source>
</reference>
<evidence type="ECO:0000256" key="2">
    <source>
        <dbReference type="ARBA" id="ARBA00023002"/>
    </source>
</evidence>
<accession>A0A3S2VQM8</accession>
<keyword evidence="5" id="KW-1185">Reference proteome</keyword>
<protein>
    <submittedName>
        <fullName evidence="4">Xanthine dehydrogenase family protein molybdopterin-binding subunit</fullName>
    </submittedName>
</protein>
<dbReference type="RefSeq" id="WP_127763392.1">
    <property type="nucleotide sequence ID" value="NZ_SADE01000001.1"/>
</dbReference>
<proteinExistence type="predicted"/>
<dbReference type="InterPro" id="IPR036856">
    <property type="entry name" value="Ald_Oxase/Xan_DH_a/b_sf"/>
</dbReference>
<gene>
    <name evidence="4" type="ORF">EOI86_01560</name>
</gene>